<dbReference type="EMBL" id="QRWP01000005">
    <property type="protein sequence ID" value="RGT33688.1"/>
    <property type="molecule type" value="Genomic_DNA"/>
</dbReference>
<evidence type="ECO:0000313" key="4">
    <source>
        <dbReference type="Proteomes" id="UP000196587"/>
    </source>
</evidence>
<evidence type="ECO:0000313" key="5">
    <source>
        <dbReference type="Proteomes" id="UP000285159"/>
    </source>
</evidence>
<comment type="caution">
    <text evidence="2">The sequence shown here is derived from an EMBL/GenBank/DDBJ whole genome shotgun (WGS) entry which is preliminary data.</text>
</comment>
<evidence type="ECO:0000313" key="2">
    <source>
        <dbReference type="EMBL" id="OUP33239.1"/>
    </source>
</evidence>
<organism evidence="2 4">
    <name type="scientific">Bacteroides clarus</name>
    <dbReference type="NCBI Taxonomy" id="626929"/>
    <lineage>
        <taxon>Bacteria</taxon>
        <taxon>Pseudomonadati</taxon>
        <taxon>Bacteroidota</taxon>
        <taxon>Bacteroidia</taxon>
        <taxon>Bacteroidales</taxon>
        <taxon>Bacteroidaceae</taxon>
        <taxon>Bacteroides</taxon>
    </lineage>
</organism>
<gene>
    <name evidence="2" type="ORF">B5F24_11495</name>
    <name evidence="3" type="ORF">DWX38_07840</name>
</gene>
<sequence length="362" mass="42043">MKVGILTFHAAHNFGAMLQAYALQEQMRINGHEPWIINYIPEYIASKRPTLQKWMFTHGRALQTIKYYFKIMRKAKKSYDKYKYFAHEHMKLTNICNTHEDLSNICKYFDCIILGSDQIWNIKFNGKDSVWFGDIEGFKGKLILYAASAGDKVLDKEIKNILQKKIYDFSAISVRESHLARQISNIEPKLKISVVLDPSLMVNPKIWYKWQIPIRTDKYIVTYQAREDENVFRIATEISNQIGHECKILNVDFWNSSFRKGVEKAIVSPSEFISLIHNSQCVITTSFHGTAFSIINKVPFYTLHLNDGADGRSEELLNKLDLTERLVDKTASPKFTRINYKHISTKLDILRKASQDFLNVNI</sequence>
<dbReference type="EMBL" id="NFKE01000008">
    <property type="protein sequence ID" value="OUP33239.1"/>
    <property type="molecule type" value="Genomic_DNA"/>
</dbReference>
<proteinExistence type="predicted"/>
<accession>A0A1Y4JR37</accession>
<dbReference type="Proteomes" id="UP000196587">
    <property type="component" value="Unassembled WGS sequence"/>
</dbReference>
<evidence type="ECO:0000313" key="3">
    <source>
        <dbReference type="EMBL" id="RGT33688.1"/>
    </source>
</evidence>
<dbReference type="AlphaFoldDB" id="A0A1Y4JR37"/>
<dbReference type="RefSeq" id="WP_087412986.1">
    <property type="nucleotide sequence ID" value="NZ_CAJLSL010000005.1"/>
</dbReference>
<reference evidence="3 5" key="3">
    <citation type="submission" date="2018-08" db="EMBL/GenBank/DDBJ databases">
        <title>A genome reference for cultivated species of the human gut microbiota.</title>
        <authorList>
            <person name="Zou Y."/>
            <person name="Xue W."/>
            <person name="Luo G."/>
        </authorList>
    </citation>
    <scope>NUCLEOTIDE SEQUENCE [LARGE SCALE GENOMIC DNA]</scope>
    <source>
        <strain evidence="3 5">AF19-1AC</strain>
    </source>
</reference>
<reference evidence="2" key="2">
    <citation type="journal article" date="2018" name="BMC Genomics">
        <title>Whole genome sequencing and function prediction of 133 gut anaerobes isolated from chicken caecum in pure cultures.</title>
        <authorList>
            <person name="Medvecky M."/>
            <person name="Cejkova D."/>
            <person name="Polansky O."/>
            <person name="Karasova D."/>
            <person name="Kubasova T."/>
            <person name="Cizek A."/>
            <person name="Rychlik I."/>
        </authorList>
    </citation>
    <scope>NUCLEOTIDE SEQUENCE</scope>
    <source>
        <strain evidence="2">An189</strain>
    </source>
</reference>
<name>A0A1Y4JR37_9BACE</name>
<dbReference type="Pfam" id="PF04230">
    <property type="entry name" value="PS_pyruv_trans"/>
    <property type="match status" value="1"/>
</dbReference>
<reference evidence="4" key="1">
    <citation type="submission" date="2017-04" db="EMBL/GenBank/DDBJ databases">
        <title>Function of individual gut microbiota members based on whole genome sequencing of pure cultures obtained from chicken caecum.</title>
        <authorList>
            <person name="Medvecky M."/>
            <person name="Cejkova D."/>
            <person name="Polansky O."/>
            <person name="Karasova D."/>
            <person name="Kubasova T."/>
            <person name="Cizek A."/>
            <person name="Rychlik I."/>
        </authorList>
    </citation>
    <scope>NUCLEOTIDE SEQUENCE [LARGE SCALE GENOMIC DNA]</scope>
    <source>
        <strain evidence="4">An189</strain>
    </source>
</reference>
<dbReference type="GO" id="GO:0016740">
    <property type="term" value="F:transferase activity"/>
    <property type="evidence" value="ECO:0007669"/>
    <property type="project" value="UniProtKB-KW"/>
</dbReference>
<keyword evidence="3" id="KW-0808">Transferase</keyword>
<dbReference type="Proteomes" id="UP000285159">
    <property type="component" value="Unassembled WGS sequence"/>
</dbReference>
<protein>
    <submittedName>
        <fullName evidence="3">Polysaccharide pyruvyl transferase family protein</fullName>
    </submittedName>
</protein>
<feature type="domain" description="Polysaccharide pyruvyl transferase" evidence="1">
    <location>
        <begin position="13"/>
        <end position="302"/>
    </location>
</feature>
<evidence type="ECO:0000259" key="1">
    <source>
        <dbReference type="Pfam" id="PF04230"/>
    </source>
</evidence>
<dbReference type="InterPro" id="IPR007345">
    <property type="entry name" value="Polysacch_pyruvyl_Trfase"/>
</dbReference>